<dbReference type="PANTHER" id="PTHR21505:SF12">
    <property type="entry name" value="MADF DOMAIN-CONTAINING PROTEIN-RELATED"/>
    <property type="match status" value="1"/>
</dbReference>
<organism evidence="2 3">
    <name type="scientific">Ignelater luminosus</name>
    <name type="common">Cucubano</name>
    <name type="synonym">Pyrophorus luminosus</name>
    <dbReference type="NCBI Taxonomy" id="2038154"/>
    <lineage>
        <taxon>Eukaryota</taxon>
        <taxon>Metazoa</taxon>
        <taxon>Ecdysozoa</taxon>
        <taxon>Arthropoda</taxon>
        <taxon>Hexapoda</taxon>
        <taxon>Insecta</taxon>
        <taxon>Pterygota</taxon>
        <taxon>Neoptera</taxon>
        <taxon>Endopterygota</taxon>
        <taxon>Coleoptera</taxon>
        <taxon>Polyphaga</taxon>
        <taxon>Elateriformia</taxon>
        <taxon>Elateroidea</taxon>
        <taxon>Elateridae</taxon>
        <taxon>Agrypninae</taxon>
        <taxon>Pyrophorini</taxon>
        <taxon>Ignelater</taxon>
    </lineage>
</organism>
<name>A0A8K0DDN4_IGNLU</name>
<evidence type="ECO:0000313" key="3">
    <source>
        <dbReference type="Proteomes" id="UP000801492"/>
    </source>
</evidence>
<feature type="domain" description="MADF" evidence="1">
    <location>
        <begin position="13"/>
        <end position="103"/>
    </location>
</feature>
<protein>
    <recommendedName>
        <fullName evidence="1">MADF domain-containing protein</fullName>
    </recommendedName>
</protein>
<gene>
    <name evidence="2" type="ORF">ILUMI_07365</name>
</gene>
<dbReference type="SMART" id="SM00595">
    <property type="entry name" value="MADF"/>
    <property type="match status" value="1"/>
</dbReference>
<evidence type="ECO:0000259" key="1">
    <source>
        <dbReference type="PROSITE" id="PS51029"/>
    </source>
</evidence>
<reference evidence="2" key="1">
    <citation type="submission" date="2019-08" db="EMBL/GenBank/DDBJ databases">
        <title>The genome of the North American firefly Photinus pyralis.</title>
        <authorList>
            <consortium name="Photinus pyralis genome working group"/>
            <person name="Fallon T.R."/>
            <person name="Sander Lower S.E."/>
            <person name="Weng J.-K."/>
        </authorList>
    </citation>
    <scope>NUCLEOTIDE SEQUENCE</scope>
    <source>
        <strain evidence="2">TRF0915ILg1</strain>
        <tissue evidence="2">Whole body</tissue>
    </source>
</reference>
<dbReference type="Proteomes" id="UP000801492">
    <property type="component" value="Unassembled WGS sequence"/>
</dbReference>
<sequence>MSLYKMNSTQLMQFVELYRDRDCLWSVNSPHYTDRAARNRSLQEISEAMNIPSFGPREVAQKIKNLRTTYNQQIKKIALSKSSGKSNYDLYKPRVPWFEVVDGFLGKHQHVDDVRFAASHLDEESMFAIPKIEYPDQSSDAFASRILKSNSPNIKNARERVSYLDDSDGIDYKIRKIEDSNGNEYDFFGRYVAAALKSLPTENAIAAQTRIMLALTEEKTKSKQQFERLINHLLHNWEGQNNQNPIEISTNQHLPKKEIRQQKCSFRACVHVKLMYQNLYARLAKRDRKANEENPNTKQASI</sequence>
<dbReference type="InterPro" id="IPR006578">
    <property type="entry name" value="MADF-dom"/>
</dbReference>
<dbReference type="AlphaFoldDB" id="A0A8K0DDN4"/>
<dbReference type="PROSITE" id="PS51029">
    <property type="entry name" value="MADF"/>
    <property type="match status" value="1"/>
</dbReference>
<evidence type="ECO:0000313" key="2">
    <source>
        <dbReference type="EMBL" id="KAF2898810.1"/>
    </source>
</evidence>
<proteinExistence type="predicted"/>
<keyword evidence="3" id="KW-1185">Reference proteome</keyword>
<dbReference type="PANTHER" id="PTHR21505">
    <property type="entry name" value="MADF DOMAIN-CONTAINING PROTEIN-RELATED"/>
    <property type="match status" value="1"/>
</dbReference>
<comment type="caution">
    <text evidence="2">The sequence shown here is derived from an EMBL/GenBank/DDBJ whole genome shotgun (WGS) entry which is preliminary data.</text>
</comment>
<dbReference type="EMBL" id="VTPC01003245">
    <property type="protein sequence ID" value="KAF2898810.1"/>
    <property type="molecule type" value="Genomic_DNA"/>
</dbReference>
<dbReference type="OrthoDB" id="8190343at2759"/>
<accession>A0A8K0DDN4</accession>
<dbReference type="Pfam" id="PF10545">
    <property type="entry name" value="MADF_DNA_bdg"/>
    <property type="match status" value="1"/>
</dbReference>